<organism evidence="1 2">
    <name type="scientific">Pangasianodon gigas</name>
    <name type="common">Mekong giant catfish</name>
    <name type="synonym">Pangasius gigas</name>
    <dbReference type="NCBI Taxonomy" id="30993"/>
    <lineage>
        <taxon>Eukaryota</taxon>
        <taxon>Metazoa</taxon>
        <taxon>Chordata</taxon>
        <taxon>Craniata</taxon>
        <taxon>Vertebrata</taxon>
        <taxon>Euteleostomi</taxon>
        <taxon>Actinopterygii</taxon>
        <taxon>Neopterygii</taxon>
        <taxon>Teleostei</taxon>
        <taxon>Ostariophysi</taxon>
        <taxon>Siluriformes</taxon>
        <taxon>Pangasiidae</taxon>
        <taxon>Pangasianodon</taxon>
    </lineage>
</organism>
<gene>
    <name evidence="1" type="ORF">PGIGA_G00218710</name>
</gene>
<sequence length="93" mass="11012">MQMEDLVHFIQRKAQEYLQHVDKPDQKEAYFFWQIRELLCDRNGGVTLAEVPTLLFKGYGFLRKKRLVGLRSRMAGVFLWHDVYAPLNHNTST</sequence>
<evidence type="ECO:0000313" key="1">
    <source>
        <dbReference type="EMBL" id="MCI4378696.1"/>
    </source>
</evidence>
<dbReference type="Proteomes" id="UP000829447">
    <property type="component" value="Linkage Group LG5"/>
</dbReference>
<reference evidence="1 2" key="1">
    <citation type="journal article" date="2022" name="bioRxiv">
        <title>An ancient truncated duplication of the anti-Mullerian hormone receptor type 2 gene is a potential conserved master sex determinant in the Pangasiidae catfish family.</title>
        <authorList>
            <person name="Wen M."/>
            <person name="Pan Q."/>
            <person name="Jouanno E."/>
            <person name="Montfort J."/>
            <person name="Zahm M."/>
            <person name="Cabau C."/>
            <person name="Klopp C."/>
            <person name="Iampietro C."/>
            <person name="Roques C."/>
            <person name="Bouchez O."/>
            <person name="Castinel A."/>
            <person name="Donnadieu C."/>
            <person name="Parrinello H."/>
            <person name="Poncet C."/>
            <person name="Belmonte E."/>
            <person name="Gautier V."/>
            <person name="Avarre J.-C."/>
            <person name="Dugue R."/>
            <person name="Gustiano R."/>
            <person name="Ha T.T.T."/>
            <person name="Campet M."/>
            <person name="Sriphairoj K."/>
            <person name="Ribolli J."/>
            <person name="de Almeida F.L."/>
            <person name="Desvignes T."/>
            <person name="Postlethwait J.H."/>
            <person name="Bucao C.F."/>
            <person name="Robinson-Rechavi M."/>
            <person name="Bobe J."/>
            <person name="Herpin A."/>
            <person name="Guiguen Y."/>
        </authorList>
    </citation>
    <scope>NUCLEOTIDE SEQUENCE [LARGE SCALE GENOMIC DNA]</scope>
    <source>
        <strain evidence="1">YG-Dec2019</strain>
    </source>
</reference>
<name>A0ACC5WJ25_PANGG</name>
<protein>
    <submittedName>
        <fullName evidence="1">Uncharacterized protein</fullName>
    </submittedName>
</protein>
<comment type="caution">
    <text evidence="1">The sequence shown here is derived from an EMBL/GenBank/DDBJ whole genome shotgun (WGS) entry which is preliminary data.</text>
</comment>
<proteinExistence type="predicted"/>
<accession>A0ACC5WJ25</accession>
<dbReference type="EMBL" id="CM040458">
    <property type="protein sequence ID" value="MCI4378696.1"/>
    <property type="molecule type" value="Genomic_DNA"/>
</dbReference>
<keyword evidence="2" id="KW-1185">Reference proteome</keyword>
<evidence type="ECO:0000313" key="2">
    <source>
        <dbReference type="Proteomes" id="UP000829447"/>
    </source>
</evidence>